<feature type="region of interest" description="Disordered" evidence="1">
    <location>
        <begin position="61"/>
        <end position="208"/>
    </location>
</feature>
<feature type="compositionally biased region" description="Polar residues" evidence="1">
    <location>
        <begin position="138"/>
        <end position="154"/>
    </location>
</feature>
<evidence type="ECO:0000256" key="2">
    <source>
        <dbReference type="SAM" id="Phobius"/>
    </source>
</evidence>
<feature type="compositionally biased region" description="Basic and acidic residues" evidence="1">
    <location>
        <begin position="66"/>
        <end position="76"/>
    </location>
</feature>
<feature type="compositionally biased region" description="Basic and acidic residues" evidence="1">
    <location>
        <begin position="127"/>
        <end position="137"/>
    </location>
</feature>
<name>A0A6A5BMA9_NAEFO</name>
<evidence type="ECO:0000313" key="4">
    <source>
        <dbReference type="Proteomes" id="UP000444721"/>
    </source>
</evidence>
<feature type="region of interest" description="Disordered" evidence="1">
    <location>
        <begin position="463"/>
        <end position="492"/>
    </location>
</feature>
<gene>
    <name evidence="3" type="ORF">FDP41_005883</name>
</gene>
<feature type="compositionally biased region" description="Polar residues" evidence="1">
    <location>
        <begin position="476"/>
        <end position="492"/>
    </location>
</feature>
<feature type="transmembrane region" description="Helical" evidence="2">
    <location>
        <begin position="272"/>
        <end position="290"/>
    </location>
</feature>
<accession>A0A6A5BMA9</accession>
<keyword evidence="2" id="KW-1133">Transmembrane helix</keyword>
<evidence type="ECO:0000313" key="3">
    <source>
        <dbReference type="EMBL" id="KAF0975130.1"/>
    </source>
</evidence>
<organism evidence="3 4">
    <name type="scientific">Naegleria fowleri</name>
    <name type="common">Brain eating amoeba</name>
    <dbReference type="NCBI Taxonomy" id="5763"/>
    <lineage>
        <taxon>Eukaryota</taxon>
        <taxon>Discoba</taxon>
        <taxon>Heterolobosea</taxon>
        <taxon>Tetramitia</taxon>
        <taxon>Eutetramitia</taxon>
        <taxon>Vahlkampfiidae</taxon>
        <taxon>Naegleria</taxon>
    </lineage>
</organism>
<protein>
    <submittedName>
        <fullName evidence="3">Uncharacterized protein</fullName>
    </submittedName>
</protein>
<feature type="transmembrane region" description="Helical" evidence="2">
    <location>
        <begin position="216"/>
        <end position="236"/>
    </location>
</feature>
<comment type="caution">
    <text evidence="3">The sequence shown here is derived from an EMBL/GenBank/DDBJ whole genome shotgun (WGS) entry which is preliminary data.</text>
</comment>
<dbReference type="RefSeq" id="XP_044559843.1">
    <property type="nucleotide sequence ID" value="XM_044709456.1"/>
</dbReference>
<dbReference type="GeneID" id="68113101"/>
<feature type="compositionally biased region" description="Polar residues" evidence="1">
    <location>
        <begin position="189"/>
        <end position="200"/>
    </location>
</feature>
<dbReference type="EMBL" id="VFQX01000048">
    <property type="protein sequence ID" value="KAF0975130.1"/>
    <property type="molecule type" value="Genomic_DNA"/>
</dbReference>
<feature type="compositionally biased region" description="Basic and acidic residues" evidence="1">
    <location>
        <begin position="174"/>
        <end position="188"/>
    </location>
</feature>
<feature type="compositionally biased region" description="Polar residues" evidence="1">
    <location>
        <begin position="108"/>
        <end position="126"/>
    </location>
</feature>
<sequence length="574" mass="66423">MSLVQQVHSHVFSATGPQNNEGHFQPDVISKNLPTQVNTSINPCSSTQHVSSVEEISFEKITTSNVHEESTKEPTRTENAPMYSVEKKDAVATSPCSKTTTDHDRSSNENSNTTHNDTSMSSTSKITLHEKKDEEKTPQNNMIDQPFDQHQATTKPAVEHVSNSEMMKNPHSAQHHDSTRYYEEKKQESMNSNQVNTNPEAHQENHSFKEGPRKRIWTWLIAILICVLPMISIDHYKLYDTHYIDIIITFEYVLMSLVLTMVFLSFKTSKEIYKAIAAATGGAIGISFFNHTQFRIDISRQHIHSILKNEIDQVQKLKHDFFLIYLDRINGERSDFEDLLSKLAGFINAFFYWLCLFDEHESITDSITYENIVWKLLKTNNREQSILEILLECTNEDESKSLVESIVEIYFHRDERVLRALTNNVGIEAQNEVDKKDQIFKDAIFFSNEQANLTIAFWRDSSSSPQEQHQAGGASYENNPQQSALSQEQPSSQQHAARHKKWALYKEYNGKFKEIVPKDNKCKWKVSFWLPPLFQLKKEQLYYIEGILNEEMVKKILNDPQVFKRFVQKDQITK</sequence>
<keyword evidence="2" id="KW-0472">Membrane</keyword>
<feature type="transmembrane region" description="Helical" evidence="2">
    <location>
        <begin position="243"/>
        <end position="266"/>
    </location>
</feature>
<proteinExistence type="predicted"/>
<reference evidence="3 4" key="1">
    <citation type="journal article" date="2019" name="Sci. Rep.">
        <title>Nanopore sequencing improves the draft genome of the human pathogenic amoeba Naegleria fowleri.</title>
        <authorList>
            <person name="Liechti N."/>
            <person name="Schurch N."/>
            <person name="Bruggmann R."/>
            <person name="Wittwer M."/>
        </authorList>
    </citation>
    <scope>NUCLEOTIDE SEQUENCE [LARGE SCALE GENOMIC DNA]</scope>
    <source>
        <strain evidence="3 4">ATCC 30894</strain>
    </source>
</reference>
<dbReference type="VEuPathDB" id="AmoebaDB:NfTy_044430"/>
<dbReference type="Proteomes" id="UP000444721">
    <property type="component" value="Unassembled WGS sequence"/>
</dbReference>
<dbReference type="AlphaFoldDB" id="A0A6A5BMA9"/>
<dbReference type="VEuPathDB" id="AmoebaDB:FDP41_005883"/>
<dbReference type="VEuPathDB" id="AmoebaDB:NF0073760"/>
<keyword evidence="2" id="KW-0812">Transmembrane</keyword>
<keyword evidence="4" id="KW-1185">Reference proteome</keyword>
<evidence type="ECO:0000256" key="1">
    <source>
        <dbReference type="SAM" id="MobiDB-lite"/>
    </source>
</evidence>